<dbReference type="EMBL" id="MN740066">
    <property type="protein sequence ID" value="QHT86310.1"/>
    <property type="molecule type" value="Genomic_DNA"/>
</dbReference>
<sequence length="322" mass="35971">MSTKLQRKAVRPPSIEYVTGIADSDTNETIRELLTECDEILVYWDIDDKDAMIKQPFINLLVAGLQAAKFDKLQAKSIDDIINILNNIINYNKFKKFEYKYIQISIKNILCPDVTASSTESASSTASISASSTASSTASISASSTASISASISASSTASISVDAYNRHIATKEEARSSQEKRNADRRKFNSRYNVEFYLDCCTADNDIDHEKLANTGCPHCSGCYLLIVDLVDNKQLIECSNLDCTSRCAHINLYYTCKCTNIDGTHKITEYIERTCIEDKCYTCDDYYIAKYQIADGIDCNCASLSPFLQSRSNFIKSFYK</sequence>
<dbReference type="AlphaFoldDB" id="A0A6C0I116"/>
<reference evidence="1" key="1">
    <citation type="journal article" date="2020" name="Nature">
        <title>Giant virus diversity and host interactions through global metagenomics.</title>
        <authorList>
            <person name="Schulz F."/>
            <person name="Roux S."/>
            <person name="Paez-Espino D."/>
            <person name="Jungbluth S."/>
            <person name="Walsh D.A."/>
            <person name="Denef V.J."/>
            <person name="McMahon K.D."/>
            <person name="Konstantinidis K.T."/>
            <person name="Eloe-Fadrosh E.A."/>
            <person name="Kyrpides N.C."/>
            <person name="Woyke T."/>
        </authorList>
    </citation>
    <scope>NUCLEOTIDE SEQUENCE</scope>
    <source>
        <strain evidence="1">GVMAG-M-3300023184-186</strain>
    </source>
</reference>
<evidence type="ECO:0000313" key="1">
    <source>
        <dbReference type="EMBL" id="QHT86310.1"/>
    </source>
</evidence>
<accession>A0A6C0I116</accession>
<protein>
    <submittedName>
        <fullName evidence="1">Uncharacterized protein</fullName>
    </submittedName>
</protein>
<organism evidence="1">
    <name type="scientific">viral metagenome</name>
    <dbReference type="NCBI Taxonomy" id="1070528"/>
    <lineage>
        <taxon>unclassified sequences</taxon>
        <taxon>metagenomes</taxon>
        <taxon>organismal metagenomes</taxon>
    </lineage>
</organism>
<proteinExistence type="predicted"/>
<name>A0A6C0I116_9ZZZZ</name>